<proteinExistence type="predicted"/>
<dbReference type="RefSeq" id="WP_133554189.1">
    <property type="nucleotide sequence ID" value="NZ_SNYF01000005.1"/>
</dbReference>
<name>A0A4R6T8S1_9BACT</name>
<keyword evidence="2" id="KW-1185">Reference proteome</keyword>
<protein>
    <submittedName>
        <fullName evidence="1">Uncharacterized protein</fullName>
    </submittedName>
</protein>
<dbReference type="Proteomes" id="UP000294535">
    <property type="component" value="Unassembled WGS sequence"/>
</dbReference>
<dbReference type="AlphaFoldDB" id="A0A4R6T8S1"/>
<dbReference type="OrthoDB" id="9869637at2"/>
<evidence type="ECO:0000313" key="1">
    <source>
        <dbReference type="EMBL" id="TDQ19678.1"/>
    </source>
</evidence>
<gene>
    <name evidence="1" type="ORF">DFQ04_1502</name>
</gene>
<dbReference type="EMBL" id="SNYF01000005">
    <property type="protein sequence ID" value="TDQ19678.1"/>
    <property type="molecule type" value="Genomic_DNA"/>
</dbReference>
<comment type="caution">
    <text evidence="1">The sequence shown here is derived from an EMBL/GenBank/DDBJ whole genome shotgun (WGS) entry which is preliminary data.</text>
</comment>
<sequence length="69" mass="7746">MTHLYTLYLGDSDMTLLQGLMEEKIKEIKARNPEQHSREAHHLGKIEDLLALFQNGDTTIASSNTMMGG</sequence>
<organism evidence="1 2">
    <name type="scientific">Algoriphagus boseongensis</name>
    <dbReference type="NCBI Taxonomy" id="1442587"/>
    <lineage>
        <taxon>Bacteria</taxon>
        <taxon>Pseudomonadati</taxon>
        <taxon>Bacteroidota</taxon>
        <taxon>Cytophagia</taxon>
        <taxon>Cytophagales</taxon>
        <taxon>Cyclobacteriaceae</taxon>
        <taxon>Algoriphagus</taxon>
    </lineage>
</organism>
<accession>A0A4R6T8S1</accession>
<evidence type="ECO:0000313" key="2">
    <source>
        <dbReference type="Proteomes" id="UP000294535"/>
    </source>
</evidence>
<reference evidence="1 2" key="1">
    <citation type="submission" date="2019-03" db="EMBL/GenBank/DDBJ databases">
        <title>Genomic Encyclopedia of Type Strains, Phase III (KMG-III): the genomes of soil and plant-associated and newly described type strains.</title>
        <authorList>
            <person name="Whitman W."/>
        </authorList>
    </citation>
    <scope>NUCLEOTIDE SEQUENCE [LARGE SCALE GENOMIC DNA]</scope>
    <source>
        <strain evidence="1 2">CECT 8446</strain>
    </source>
</reference>